<keyword evidence="3" id="KW-0238">DNA-binding</keyword>
<organism evidence="6 7">
    <name type="scientific">Paenibacillus anseongense</name>
    <dbReference type="NCBI Taxonomy" id="2682845"/>
    <lineage>
        <taxon>Bacteria</taxon>
        <taxon>Bacillati</taxon>
        <taxon>Bacillota</taxon>
        <taxon>Bacilli</taxon>
        <taxon>Bacillales</taxon>
        <taxon>Paenibacillaceae</taxon>
        <taxon>Paenibacillus</taxon>
    </lineage>
</organism>
<dbReference type="InterPro" id="IPR036390">
    <property type="entry name" value="WH_DNA-bd_sf"/>
</dbReference>
<dbReference type="PANTHER" id="PTHR30126:SF39">
    <property type="entry name" value="HTH-TYPE TRANSCRIPTIONAL REGULATOR CYSL"/>
    <property type="match status" value="1"/>
</dbReference>
<evidence type="ECO:0000259" key="5">
    <source>
        <dbReference type="PROSITE" id="PS50931"/>
    </source>
</evidence>
<dbReference type="Gene3D" id="1.10.10.10">
    <property type="entry name" value="Winged helix-like DNA-binding domain superfamily/Winged helix DNA-binding domain"/>
    <property type="match status" value="1"/>
</dbReference>
<evidence type="ECO:0000256" key="2">
    <source>
        <dbReference type="ARBA" id="ARBA00023015"/>
    </source>
</evidence>
<name>A0ABW9UC92_9BACL</name>
<dbReference type="Pfam" id="PF03466">
    <property type="entry name" value="LysR_substrate"/>
    <property type="match status" value="1"/>
</dbReference>
<dbReference type="PANTHER" id="PTHR30126">
    <property type="entry name" value="HTH-TYPE TRANSCRIPTIONAL REGULATOR"/>
    <property type="match status" value="1"/>
</dbReference>
<dbReference type="Pfam" id="PF00126">
    <property type="entry name" value="HTH_1"/>
    <property type="match status" value="1"/>
</dbReference>
<dbReference type="InterPro" id="IPR000847">
    <property type="entry name" value="LysR_HTH_N"/>
</dbReference>
<evidence type="ECO:0000256" key="1">
    <source>
        <dbReference type="ARBA" id="ARBA00009437"/>
    </source>
</evidence>
<comment type="caution">
    <text evidence="6">The sequence shown here is derived from an EMBL/GenBank/DDBJ whole genome shotgun (WGS) entry which is preliminary data.</text>
</comment>
<evidence type="ECO:0000313" key="6">
    <source>
        <dbReference type="EMBL" id="MVQ35460.1"/>
    </source>
</evidence>
<proteinExistence type="inferred from homology"/>
<sequence>MFNLQQLKILVLLAEYKRLTLVAKKLKIKQPSVTFHMKKLEQSTGVRLFIHKHKMVLFTEEGKALLHYATRIISLSEEAEQVLTDYLQFKKGKIIIGSSNTPATYFLPKLLGEMRQAYPHVNIAIQVHNSPQIIDLVKKLEIDFGLVAEHKVSDPELVAIPMVNDELGLVMYPDHPLALADTIESELLQNELWILREQDSASRRMMELWADRNNISCKDGLELGTTEAIKRAIQCRLGISILSRLAVEDEVRSGQLIFKTLNSETLSRSLFFIYSRNRFVTPILQEWIHFFKTIRF</sequence>
<dbReference type="InterPro" id="IPR005119">
    <property type="entry name" value="LysR_subst-bd"/>
</dbReference>
<keyword evidence="7" id="KW-1185">Reference proteome</keyword>
<feature type="domain" description="HTH lysR-type" evidence="5">
    <location>
        <begin position="2"/>
        <end position="59"/>
    </location>
</feature>
<gene>
    <name evidence="6" type="ORF">GON05_12460</name>
</gene>
<evidence type="ECO:0000313" key="7">
    <source>
        <dbReference type="Proteomes" id="UP000467637"/>
    </source>
</evidence>
<reference evidence="6 7" key="1">
    <citation type="submission" date="2019-12" db="EMBL/GenBank/DDBJ databases">
        <authorList>
            <person name="Huq M.A."/>
        </authorList>
    </citation>
    <scope>NUCLEOTIDE SEQUENCE [LARGE SCALE GENOMIC DNA]</scope>
    <source>
        <strain evidence="6 7">MAH-34</strain>
    </source>
</reference>
<keyword evidence="2" id="KW-0805">Transcription regulation</keyword>
<accession>A0ABW9UC92</accession>
<dbReference type="Gene3D" id="3.40.190.290">
    <property type="match status" value="1"/>
</dbReference>
<comment type="similarity">
    <text evidence="1">Belongs to the LysR transcriptional regulatory family.</text>
</comment>
<protein>
    <submittedName>
        <fullName evidence="6">LysR family transcriptional regulator</fullName>
    </submittedName>
</protein>
<dbReference type="SUPFAM" id="SSF46785">
    <property type="entry name" value="Winged helix' DNA-binding domain"/>
    <property type="match status" value="1"/>
</dbReference>
<dbReference type="EMBL" id="WSEM01000012">
    <property type="protein sequence ID" value="MVQ35460.1"/>
    <property type="molecule type" value="Genomic_DNA"/>
</dbReference>
<dbReference type="Proteomes" id="UP000467637">
    <property type="component" value="Unassembled WGS sequence"/>
</dbReference>
<evidence type="ECO:0000256" key="3">
    <source>
        <dbReference type="ARBA" id="ARBA00023125"/>
    </source>
</evidence>
<dbReference type="PROSITE" id="PS50931">
    <property type="entry name" value="HTH_LYSR"/>
    <property type="match status" value="1"/>
</dbReference>
<dbReference type="RefSeq" id="WP_157319462.1">
    <property type="nucleotide sequence ID" value="NZ_WSEM01000012.1"/>
</dbReference>
<evidence type="ECO:0000256" key="4">
    <source>
        <dbReference type="ARBA" id="ARBA00023163"/>
    </source>
</evidence>
<dbReference type="InterPro" id="IPR036388">
    <property type="entry name" value="WH-like_DNA-bd_sf"/>
</dbReference>
<dbReference type="SUPFAM" id="SSF53850">
    <property type="entry name" value="Periplasmic binding protein-like II"/>
    <property type="match status" value="1"/>
</dbReference>
<keyword evidence="4" id="KW-0804">Transcription</keyword>